<organism evidence="2 3">
    <name type="scientific">Pleurodeles waltl</name>
    <name type="common">Iberian ribbed newt</name>
    <dbReference type="NCBI Taxonomy" id="8319"/>
    <lineage>
        <taxon>Eukaryota</taxon>
        <taxon>Metazoa</taxon>
        <taxon>Chordata</taxon>
        <taxon>Craniata</taxon>
        <taxon>Vertebrata</taxon>
        <taxon>Euteleostomi</taxon>
        <taxon>Amphibia</taxon>
        <taxon>Batrachia</taxon>
        <taxon>Caudata</taxon>
        <taxon>Salamandroidea</taxon>
        <taxon>Salamandridae</taxon>
        <taxon>Pleurodelinae</taxon>
        <taxon>Pleurodeles</taxon>
    </lineage>
</organism>
<name>A0AAV7SYB1_PLEWA</name>
<dbReference type="AlphaFoldDB" id="A0AAV7SYB1"/>
<dbReference type="EMBL" id="JANPWB010000007">
    <property type="protein sequence ID" value="KAJ1169094.1"/>
    <property type="molecule type" value="Genomic_DNA"/>
</dbReference>
<accession>A0AAV7SYB1</accession>
<evidence type="ECO:0000313" key="2">
    <source>
        <dbReference type="EMBL" id="KAJ1169094.1"/>
    </source>
</evidence>
<keyword evidence="3" id="KW-1185">Reference proteome</keyword>
<reference evidence="2" key="1">
    <citation type="journal article" date="2022" name="bioRxiv">
        <title>Sequencing and chromosome-scale assembly of the giantPleurodeles waltlgenome.</title>
        <authorList>
            <person name="Brown T."/>
            <person name="Elewa A."/>
            <person name="Iarovenko S."/>
            <person name="Subramanian E."/>
            <person name="Araus A.J."/>
            <person name="Petzold A."/>
            <person name="Susuki M."/>
            <person name="Suzuki K.-i.T."/>
            <person name="Hayashi T."/>
            <person name="Toyoda A."/>
            <person name="Oliveira C."/>
            <person name="Osipova E."/>
            <person name="Leigh N.D."/>
            <person name="Simon A."/>
            <person name="Yun M.H."/>
        </authorList>
    </citation>
    <scope>NUCLEOTIDE SEQUENCE</scope>
    <source>
        <strain evidence="2">20211129_DDA</strain>
        <tissue evidence="2">Liver</tissue>
    </source>
</reference>
<evidence type="ECO:0000313" key="3">
    <source>
        <dbReference type="Proteomes" id="UP001066276"/>
    </source>
</evidence>
<feature type="compositionally biased region" description="Low complexity" evidence="1">
    <location>
        <begin position="77"/>
        <end position="93"/>
    </location>
</feature>
<evidence type="ECO:0000256" key="1">
    <source>
        <dbReference type="SAM" id="MobiDB-lite"/>
    </source>
</evidence>
<gene>
    <name evidence="2" type="ORF">NDU88_001000</name>
</gene>
<protein>
    <submittedName>
        <fullName evidence="2">Uncharacterized protein</fullName>
    </submittedName>
</protein>
<proteinExistence type="predicted"/>
<feature type="region of interest" description="Disordered" evidence="1">
    <location>
        <begin position="74"/>
        <end position="139"/>
    </location>
</feature>
<dbReference type="Proteomes" id="UP001066276">
    <property type="component" value="Chromosome 4_1"/>
</dbReference>
<sequence>MERRSRNNDYASRKRRTQNNTIRVGNTLLVKDRHLGGKFRLPFKAELWTVTAVKGTMIAGRAGDGVTRNVSQLKRFSSSSSSGNGRDSSLSDGSHSDPESAVFSPESSIRGRPTLEDSVTTRRPTPLEHSPSAVAGVPLPAGDVLSAGGTQKMPSGLWPVWYPAHVLFPFS</sequence>
<feature type="region of interest" description="Disordered" evidence="1">
    <location>
        <begin position="1"/>
        <end position="22"/>
    </location>
</feature>
<comment type="caution">
    <text evidence="2">The sequence shown here is derived from an EMBL/GenBank/DDBJ whole genome shotgun (WGS) entry which is preliminary data.</text>
</comment>